<dbReference type="CDD" id="cd06278">
    <property type="entry name" value="PBP1_LacI-like"/>
    <property type="match status" value="1"/>
</dbReference>
<evidence type="ECO:0000313" key="7">
    <source>
        <dbReference type="Proteomes" id="UP000003947"/>
    </source>
</evidence>
<dbReference type="PATRIC" id="fig|864069.3.peg.3083"/>
<dbReference type="GO" id="GO:0003700">
    <property type="term" value="F:DNA-binding transcription factor activity"/>
    <property type="evidence" value="ECO:0007669"/>
    <property type="project" value="TreeGrafter"/>
</dbReference>
<evidence type="ECO:0000256" key="2">
    <source>
        <dbReference type="ARBA" id="ARBA00023015"/>
    </source>
</evidence>
<dbReference type="Gene3D" id="3.40.50.2300">
    <property type="match status" value="2"/>
</dbReference>
<dbReference type="InterPro" id="IPR010982">
    <property type="entry name" value="Lambda_DNA-bd_dom_sf"/>
</dbReference>
<dbReference type="Pfam" id="PF00356">
    <property type="entry name" value="LacI"/>
    <property type="match status" value="1"/>
</dbReference>
<dbReference type="SUPFAM" id="SSF53822">
    <property type="entry name" value="Periplasmic binding protein-like I"/>
    <property type="match status" value="1"/>
</dbReference>
<organism evidence="6 7">
    <name type="scientific">Microvirga lotononidis</name>
    <dbReference type="NCBI Taxonomy" id="864069"/>
    <lineage>
        <taxon>Bacteria</taxon>
        <taxon>Pseudomonadati</taxon>
        <taxon>Pseudomonadota</taxon>
        <taxon>Alphaproteobacteria</taxon>
        <taxon>Hyphomicrobiales</taxon>
        <taxon>Methylobacteriaceae</taxon>
        <taxon>Microvirga</taxon>
    </lineage>
</organism>
<dbReference type="Gene3D" id="1.10.260.40">
    <property type="entry name" value="lambda repressor-like DNA-binding domains"/>
    <property type="match status" value="1"/>
</dbReference>
<dbReference type="InterPro" id="IPR046335">
    <property type="entry name" value="LacI/GalR-like_sensor"/>
</dbReference>
<evidence type="ECO:0000256" key="3">
    <source>
        <dbReference type="ARBA" id="ARBA00023125"/>
    </source>
</evidence>
<accession>I4YQR1</accession>
<keyword evidence="4" id="KW-0804">Transcription</keyword>
<dbReference type="SMART" id="SM00354">
    <property type="entry name" value="HTH_LACI"/>
    <property type="match status" value="1"/>
</dbReference>
<dbReference type="PROSITE" id="PS50932">
    <property type="entry name" value="HTH_LACI_2"/>
    <property type="match status" value="1"/>
</dbReference>
<dbReference type="AlphaFoldDB" id="I4YQR1"/>
<keyword evidence="7" id="KW-1185">Reference proteome</keyword>
<dbReference type="InterPro" id="IPR028082">
    <property type="entry name" value="Peripla_BP_I"/>
</dbReference>
<evidence type="ECO:0000313" key="6">
    <source>
        <dbReference type="EMBL" id="EIM26303.1"/>
    </source>
</evidence>
<evidence type="ECO:0000256" key="1">
    <source>
        <dbReference type="ARBA" id="ARBA00022491"/>
    </source>
</evidence>
<keyword evidence="2" id="KW-0805">Transcription regulation</keyword>
<dbReference type="CDD" id="cd01392">
    <property type="entry name" value="HTH_LacI"/>
    <property type="match status" value="1"/>
</dbReference>
<dbReference type="InterPro" id="IPR000843">
    <property type="entry name" value="HTH_LacI"/>
</dbReference>
<protein>
    <submittedName>
        <fullName evidence="6">Transcriptional regulator</fullName>
    </submittedName>
</protein>
<evidence type="ECO:0000256" key="4">
    <source>
        <dbReference type="ARBA" id="ARBA00023163"/>
    </source>
</evidence>
<sequence>MAVSDIKPNKTFVNAQRVAELAGVSRSAVSRTFTAGASVSETTRKKVIQAAETLGYHVNHLARGLIHERSDIVCLISADLNTPFQARMLETMTRRLQEINKVAMVVNTSGESDSVAGALHKSLNYRADATVVFSGAPSASLIHTCINNGQNVILINRDDHLSGSANIVVDSAGPAREAFHMLRRAGCQRIAVVSSQVGTPSIVNRAKNFQIAAAEAGVDITILQYGPTAYTSGSEAARLLLSRSDAPDGAFCVTDLLAFGFMDVARHEFGLSIPEDFCVVGFDDIEQAGWASYDLTTFRQPIDQIADHIVQHLDETPTLLEDGEPVRFQPLPVWRKSVRPK</sequence>
<dbReference type="PANTHER" id="PTHR30146:SF95">
    <property type="entry name" value="RIBOSE OPERON REPRESSOR"/>
    <property type="match status" value="1"/>
</dbReference>
<keyword evidence="3" id="KW-0238">DNA-binding</keyword>
<dbReference type="GO" id="GO:0000976">
    <property type="term" value="F:transcription cis-regulatory region binding"/>
    <property type="evidence" value="ECO:0007669"/>
    <property type="project" value="TreeGrafter"/>
</dbReference>
<evidence type="ECO:0000259" key="5">
    <source>
        <dbReference type="PROSITE" id="PS50932"/>
    </source>
</evidence>
<dbReference type="EMBL" id="JH660645">
    <property type="protein sequence ID" value="EIM26303.1"/>
    <property type="molecule type" value="Genomic_DNA"/>
</dbReference>
<dbReference type="SUPFAM" id="SSF47413">
    <property type="entry name" value="lambda repressor-like DNA-binding domains"/>
    <property type="match status" value="1"/>
</dbReference>
<dbReference type="eggNOG" id="COG1609">
    <property type="taxonomic scope" value="Bacteria"/>
</dbReference>
<dbReference type="RefSeq" id="WP_009492138.1">
    <property type="nucleotide sequence ID" value="NZ_CP141049.1"/>
</dbReference>
<dbReference type="Proteomes" id="UP000003947">
    <property type="component" value="Unassembled WGS sequence"/>
</dbReference>
<proteinExistence type="predicted"/>
<keyword evidence="1" id="KW-0678">Repressor</keyword>
<gene>
    <name evidence="6" type="ORF">MicloDRAFT_00028520</name>
</gene>
<dbReference type="STRING" id="864069.MicloDRAFT_00028520"/>
<dbReference type="Pfam" id="PF13377">
    <property type="entry name" value="Peripla_BP_3"/>
    <property type="match status" value="1"/>
</dbReference>
<dbReference type="PANTHER" id="PTHR30146">
    <property type="entry name" value="LACI-RELATED TRANSCRIPTIONAL REPRESSOR"/>
    <property type="match status" value="1"/>
</dbReference>
<feature type="domain" description="HTH lacI-type" evidence="5">
    <location>
        <begin position="18"/>
        <end position="67"/>
    </location>
</feature>
<reference evidence="6 7" key="1">
    <citation type="submission" date="2012-02" db="EMBL/GenBank/DDBJ databases">
        <title>Improved High-Quality Draft sequence of Microvirga sp. WSM3557.</title>
        <authorList>
            <consortium name="US DOE Joint Genome Institute"/>
            <person name="Lucas S."/>
            <person name="Han J."/>
            <person name="Lapidus A."/>
            <person name="Cheng J.-F."/>
            <person name="Goodwin L."/>
            <person name="Pitluck S."/>
            <person name="Peters L."/>
            <person name="Zhang X."/>
            <person name="Detter J.C."/>
            <person name="Han C."/>
            <person name="Tapia R."/>
            <person name="Land M."/>
            <person name="Hauser L."/>
            <person name="Kyrpides N."/>
            <person name="Ivanova N."/>
            <person name="Pagani I."/>
            <person name="Brau L."/>
            <person name="Yates R."/>
            <person name="O'Hara G."/>
            <person name="Rui T."/>
            <person name="Howieson J."/>
            <person name="Reeve W."/>
            <person name="Woyke T."/>
        </authorList>
    </citation>
    <scope>NUCLEOTIDE SEQUENCE [LARGE SCALE GENOMIC DNA]</scope>
    <source>
        <strain evidence="6 7">WSM3557</strain>
    </source>
</reference>
<name>I4YQR1_9HYPH</name>
<dbReference type="HOGENOM" id="CLU_037628_6_1_5"/>